<protein>
    <submittedName>
        <fullName evidence="3">5-bromo-4-chloroindolyl phosphate hydrolysis protein</fullName>
    </submittedName>
</protein>
<evidence type="ECO:0000313" key="4">
    <source>
        <dbReference type="Proteomes" id="UP000193623"/>
    </source>
</evidence>
<feature type="compositionally biased region" description="Low complexity" evidence="1">
    <location>
        <begin position="10"/>
        <end position="24"/>
    </location>
</feature>
<proteinExistence type="predicted"/>
<evidence type="ECO:0000256" key="1">
    <source>
        <dbReference type="SAM" id="MobiDB-lite"/>
    </source>
</evidence>
<accession>A0A1Y5RS02</accession>
<evidence type="ECO:0000313" key="3">
    <source>
        <dbReference type="EMBL" id="SLN23007.1"/>
    </source>
</evidence>
<gene>
    <name evidence="3" type="ORF">PSJ8397_00959</name>
</gene>
<organism evidence="3 4">
    <name type="scientific">Pseudooctadecabacter jejudonensis</name>
    <dbReference type="NCBI Taxonomy" id="1391910"/>
    <lineage>
        <taxon>Bacteria</taxon>
        <taxon>Pseudomonadati</taxon>
        <taxon>Pseudomonadota</taxon>
        <taxon>Alphaproteobacteria</taxon>
        <taxon>Rhodobacterales</taxon>
        <taxon>Paracoccaceae</taxon>
        <taxon>Pseudooctadecabacter</taxon>
    </lineage>
</organism>
<dbReference type="Proteomes" id="UP000193623">
    <property type="component" value="Unassembled WGS sequence"/>
</dbReference>
<dbReference type="EMBL" id="FWFT01000001">
    <property type="protein sequence ID" value="SLN23007.1"/>
    <property type="molecule type" value="Genomic_DNA"/>
</dbReference>
<dbReference type="AlphaFoldDB" id="A0A1Y5RS02"/>
<name>A0A1Y5RS02_9RHOB</name>
<feature type="transmembrane region" description="Helical" evidence="2">
    <location>
        <begin position="56"/>
        <end position="77"/>
    </location>
</feature>
<keyword evidence="2" id="KW-0472">Membrane</keyword>
<feature type="region of interest" description="Disordered" evidence="1">
    <location>
        <begin position="1"/>
        <end position="24"/>
    </location>
</feature>
<feature type="transmembrane region" description="Helical" evidence="2">
    <location>
        <begin position="98"/>
        <end position="117"/>
    </location>
</feature>
<evidence type="ECO:0000256" key="2">
    <source>
        <dbReference type="SAM" id="Phobius"/>
    </source>
</evidence>
<dbReference type="Pfam" id="PF10112">
    <property type="entry name" value="Halogen_Hydrol"/>
    <property type="match status" value="1"/>
</dbReference>
<keyword evidence="2" id="KW-1133">Transmembrane helix</keyword>
<reference evidence="3 4" key="1">
    <citation type="submission" date="2017-03" db="EMBL/GenBank/DDBJ databases">
        <authorList>
            <person name="Afonso C.L."/>
            <person name="Miller P.J."/>
            <person name="Scott M.A."/>
            <person name="Spackman E."/>
            <person name="Goraichik I."/>
            <person name="Dimitrov K.M."/>
            <person name="Suarez D.L."/>
            <person name="Swayne D.E."/>
        </authorList>
    </citation>
    <scope>NUCLEOTIDE SEQUENCE [LARGE SCALE GENOMIC DNA]</scope>
    <source>
        <strain evidence="3 4">CECT 8397</strain>
    </source>
</reference>
<dbReference type="RefSeq" id="WP_085863355.1">
    <property type="nucleotide sequence ID" value="NZ_FWFT01000001.1"/>
</dbReference>
<dbReference type="OrthoDB" id="7375296at2"/>
<dbReference type="InterPro" id="IPR018770">
    <property type="entry name" value="ChloroindolylP_hydrolase"/>
</dbReference>
<keyword evidence="2" id="KW-0812">Transmembrane</keyword>
<sequence length="292" mass="31355">MAQKFGGKFSPNATSGASANASAPVAPARTPDAAGAKANILFLPGLLLAFLSLNEGAVGLAMGLGGAVLLVFAAWLTRDGIRAQAAYDARKVARRPAIPRKAFGSVLTGAGITLASLMNDGSVVAAVIYGVVAGALHLTSFGMDPLRDKRMEGIDTFQQDRVAKVVDEAEAHLTSMRDHVARINDRDLTARVDQFQAAARKMIRTVEEDPRDLTGARKFLGVYLMGARDAAAKFADLYKRQRDAGARADFEALLADLEQNFAARTEKLLLDDRSDMDIEIKVLRDRLQREGL</sequence>
<keyword evidence="4" id="KW-1185">Reference proteome</keyword>
<feature type="transmembrane region" description="Helical" evidence="2">
    <location>
        <begin position="123"/>
        <end position="141"/>
    </location>
</feature>